<dbReference type="PANTHER" id="PTHR43585:SF2">
    <property type="entry name" value="ATP-GRASP ENZYME FSQD"/>
    <property type="match status" value="1"/>
</dbReference>
<dbReference type="GO" id="GO:0016874">
    <property type="term" value="F:ligase activity"/>
    <property type="evidence" value="ECO:0007669"/>
    <property type="project" value="UniProtKB-KW"/>
</dbReference>
<feature type="domain" description="ATP-grasp" evidence="5">
    <location>
        <begin position="117"/>
        <end position="324"/>
    </location>
</feature>
<dbReference type="Gene3D" id="3.30.470.20">
    <property type="entry name" value="ATP-grasp fold, B domain"/>
    <property type="match status" value="1"/>
</dbReference>
<evidence type="ECO:0000256" key="2">
    <source>
        <dbReference type="ARBA" id="ARBA00022741"/>
    </source>
</evidence>
<dbReference type="Proteomes" id="UP000824070">
    <property type="component" value="Unassembled WGS sequence"/>
</dbReference>
<evidence type="ECO:0000256" key="1">
    <source>
        <dbReference type="ARBA" id="ARBA00022598"/>
    </source>
</evidence>
<dbReference type="PANTHER" id="PTHR43585">
    <property type="entry name" value="FUMIPYRROLE BIOSYNTHESIS PROTEIN C"/>
    <property type="match status" value="1"/>
</dbReference>
<keyword evidence="3 4" id="KW-0067">ATP-binding</keyword>
<dbReference type="InterPro" id="IPR052032">
    <property type="entry name" value="ATP-dep_AA_Ligase"/>
</dbReference>
<evidence type="ECO:0000313" key="7">
    <source>
        <dbReference type="Proteomes" id="UP000824070"/>
    </source>
</evidence>
<evidence type="ECO:0000259" key="5">
    <source>
        <dbReference type="PROSITE" id="PS50975"/>
    </source>
</evidence>
<accession>A0A9D1LNV1</accession>
<dbReference type="GO" id="GO:0005524">
    <property type="term" value="F:ATP binding"/>
    <property type="evidence" value="ECO:0007669"/>
    <property type="project" value="UniProtKB-UniRule"/>
</dbReference>
<protein>
    <submittedName>
        <fullName evidence="6">Carbamoylphosphate synthase large subunit</fullName>
    </submittedName>
</protein>
<evidence type="ECO:0000256" key="3">
    <source>
        <dbReference type="ARBA" id="ARBA00022840"/>
    </source>
</evidence>
<name>A0A9D1LNV1_9FIRM</name>
<dbReference type="SUPFAM" id="SSF56059">
    <property type="entry name" value="Glutathione synthetase ATP-binding domain-like"/>
    <property type="match status" value="1"/>
</dbReference>
<dbReference type="InterPro" id="IPR011761">
    <property type="entry name" value="ATP-grasp"/>
</dbReference>
<comment type="caution">
    <text evidence="6">The sequence shown here is derived from an EMBL/GenBank/DDBJ whole genome shotgun (WGS) entry which is preliminary data.</text>
</comment>
<keyword evidence="2 4" id="KW-0547">Nucleotide-binding</keyword>
<dbReference type="AlphaFoldDB" id="A0A9D1LNV1"/>
<proteinExistence type="predicted"/>
<dbReference type="GO" id="GO:0046872">
    <property type="term" value="F:metal ion binding"/>
    <property type="evidence" value="ECO:0007669"/>
    <property type="project" value="InterPro"/>
</dbReference>
<keyword evidence="1" id="KW-0436">Ligase</keyword>
<gene>
    <name evidence="6" type="ORF">IAC52_03390</name>
</gene>
<sequence length="407" mass="47333">MNFVFISPNFPTNYYLWVEGLKRHGVNVLGIGDSPYWDLQQRLKDSLTEYYCADLSNMDELTKAVEYYQDKYGKIDYIESDNEWWLYSDAVLREKFGVNTGFHPEEMSKIKAKSAMKEYFNRGGAKTMRYILVDGPEDKQKAEEFRSKVGYPLFVKPNVGVGAASSYALHDDREFDEFFSHKLPETYIMEEYIEGFIVSYDGICDSHSNVVFDTTHHFLTPIADVVNQKEDYYYYNAPFDLPFFDLDKEAFRKVGRAVVKSFGIKKRFFHIEFFVLTKDKPGLAKKGEFVALECNMRPAGGYTPDLIDFANSVSVYDIYADVICFDENRQDMTLPKYYAFASARRDGIDYLHSEQEILDSYKDNLCLHGRYPAHMAVAMGDSFYYAKFDSFEEGQRFDAFVRTRAKQ</sequence>
<evidence type="ECO:0000313" key="6">
    <source>
        <dbReference type="EMBL" id="HIU45324.1"/>
    </source>
</evidence>
<evidence type="ECO:0000256" key="4">
    <source>
        <dbReference type="PROSITE-ProRule" id="PRU00409"/>
    </source>
</evidence>
<reference evidence="6" key="1">
    <citation type="submission" date="2020-10" db="EMBL/GenBank/DDBJ databases">
        <authorList>
            <person name="Gilroy R."/>
        </authorList>
    </citation>
    <scope>NUCLEOTIDE SEQUENCE</scope>
    <source>
        <strain evidence="6">ChiGjej1B1-22543</strain>
    </source>
</reference>
<dbReference type="InterPro" id="IPR013815">
    <property type="entry name" value="ATP_grasp_subdomain_1"/>
</dbReference>
<dbReference type="EMBL" id="DVMV01000024">
    <property type="protein sequence ID" value="HIU45324.1"/>
    <property type="molecule type" value="Genomic_DNA"/>
</dbReference>
<dbReference type="PROSITE" id="PS50975">
    <property type="entry name" value="ATP_GRASP"/>
    <property type="match status" value="1"/>
</dbReference>
<dbReference type="Gene3D" id="3.30.1490.20">
    <property type="entry name" value="ATP-grasp fold, A domain"/>
    <property type="match status" value="1"/>
</dbReference>
<organism evidence="6 7">
    <name type="scientific">Candidatus Alloenteromonas pullicola</name>
    <dbReference type="NCBI Taxonomy" id="2840784"/>
    <lineage>
        <taxon>Bacteria</taxon>
        <taxon>Bacillati</taxon>
        <taxon>Bacillota</taxon>
        <taxon>Bacillota incertae sedis</taxon>
        <taxon>Candidatus Alloenteromonas</taxon>
    </lineage>
</organism>
<reference evidence="6" key="2">
    <citation type="journal article" date="2021" name="PeerJ">
        <title>Extensive microbial diversity within the chicken gut microbiome revealed by metagenomics and culture.</title>
        <authorList>
            <person name="Gilroy R."/>
            <person name="Ravi A."/>
            <person name="Getino M."/>
            <person name="Pursley I."/>
            <person name="Horton D.L."/>
            <person name="Alikhan N.F."/>
            <person name="Baker D."/>
            <person name="Gharbi K."/>
            <person name="Hall N."/>
            <person name="Watson M."/>
            <person name="Adriaenssens E.M."/>
            <person name="Foster-Nyarko E."/>
            <person name="Jarju S."/>
            <person name="Secka A."/>
            <person name="Antonio M."/>
            <person name="Oren A."/>
            <person name="Chaudhuri R.R."/>
            <person name="La Ragione R."/>
            <person name="Hildebrand F."/>
            <person name="Pallen M.J."/>
        </authorList>
    </citation>
    <scope>NUCLEOTIDE SEQUENCE</scope>
    <source>
        <strain evidence="6">ChiGjej1B1-22543</strain>
    </source>
</reference>